<comment type="caution">
    <text evidence="4">The sequence shown here is derived from an EMBL/GenBank/DDBJ whole genome shotgun (WGS) entry which is preliminary data.</text>
</comment>
<evidence type="ECO:0000256" key="1">
    <source>
        <dbReference type="ARBA" id="ARBA00022676"/>
    </source>
</evidence>
<keyword evidence="2" id="KW-0808">Transferase</keyword>
<proteinExistence type="predicted"/>
<accession>A0ABT1HIS1</accession>
<dbReference type="CDD" id="cd03794">
    <property type="entry name" value="GT4_WbuB-like"/>
    <property type="match status" value="1"/>
</dbReference>
<feature type="domain" description="Glycosyltransferase subfamily 4-like N-terminal" evidence="3">
    <location>
        <begin position="15"/>
        <end position="203"/>
    </location>
</feature>
<dbReference type="PANTHER" id="PTHR45947:SF3">
    <property type="entry name" value="SULFOQUINOVOSYL TRANSFERASE SQD2"/>
    <property type="match status" value="1"/>
</dbReference>
<evidence type="ECO:0000256" key="2">
    <source>
        <dbReference type="ARBA" id="ARBA00022679"/>
    </source>
</evidence>
<dbReference type="Pfam" id="PF13579">
    <property type="entry name" value="Glyco_trans_4_4"/>
    <property type="match status" value="1"/>
</dbReference>
<dbReference type="Proteomes" id="UP001206895">
    <property type="component" value="Unassembled WGS sequence"/>
</dbReference>
<evidence type="ECO:0000259" key="3">
    <source>
        <dbReference type="Pfam" id="PF13579"/>
    </source>
</evidence>
<sequence length="413" mass="44946">MRVSIVGLNYCPEPTGIAPYTAGLAEHLVQQGHDVHVVTGYPHYPSWHIDPRYAGRSLSETVNGVPVDRVRHFVPHSMTVAQRTRLEISFGARAVTTAGFRDVMRSDVVVCVSPALISTGMVMARLRIRKRRPAIGIWVQDLYSRGVAETGMMDGRGVGLVDRVESAVLRRADGLAVLHPRFADHVADNLEVDRSAVAVIPNWNHLPPQRQVDRAEARRQLGWPADRVIALHAGNMGLKQGLENVVQAAQLSDRISAGVTFVLLGDGNQREKLERLGAGTDTLEFVRPLPEETFVRALAAADVLIVNEGTDIAEMAVPSKLTSYFGSGRPVVAATREGSVTAHEVDRSGAGVRVDPGEPDELLRTVLDLAADADRSATLGSAGAAHLRTDMDRATALERFDAWIERLARDRQL</sequence>
<reference evidence="4 5" key="1">
    <citation type="submission" date="2022-06" db="EMBL/GenBank/DDBJ databases">
        <title>Genomic Encyclopedia of Archaeal and Bacterial Type Strains, Phase II (KMG-II): from individual species to whole genera.</title>
        <authorList>
            <person name="Goeker M."/>
        </authorList>
    </citation>
    <scope>NUCLEOTIDE SEQUENCE [LARGE SCALE GENOMIC DNA]</scope>
    <source>
        <strain evidence="4 5">DSM 44693</strain>
    </source>
</reference>
<dbReference type="Gene3D" id="3.40.50.2000">
    <property type="entry name" value="Glycogen Phosphorylase B"/>
    <property type="match status" value="2"/>
</dbReference>
<dbReference type="RefSeq" id="WP_253662708.1">
    <property type="nucleotide sequence ID" value="NZ_BAAAJQ010000001.1"/>
</dbReference>
<name>A0ABT1HIS1_9NOCA</name>
<evidence type="ECO:0000313" key="5">
    <source>
        <dbReference type="Proteomes" id="UP001206895"/>
    </source>
</evidence>
<dbReference type="SUPFAM" id="SSF53756">
    <property type="entry name" value="UDP-Glycosyltransferase/glycogen phosphorylase"/>
    <property type="match status" value="1"/>
</dbReference>
<organism evidence="4 5">
    <name type="scientific">Williamsia maris</name>
    <dbReference type="NCBI Taxonomy" id="72806"/>
    <lineage>
        <taxon>Bacteria</taxon>
        <taxon>Bacillati</taxon>
        <taxon>Actinomycetota</taxon>
        <taxon>Actinomycetes</taxon>
        <taxon>Mycobacteriales</taxon>
        <taxon>Nocardiaceae</taxon>
        <taxon>Williamsia</taxon>
    </lineage>
</organism>
<dbReference type="PANTHER" id="PTHR45947">
    <property type="entry name" value="SULFOQUINOVOSYL TRANSFERASE SQD2"/>
    <property type="match status" value="1"/>
</dbReference>
<keyword evidence="5" id="KW-1185">Reference proteome</keyword>
<dbReference type="Pfam" id="PF13692">
    <property type="entry name" value="Glyco_trans_1_4"/>
    <property type="match status" value="1"/>
</dbReference>
<keyword evidence="1" id="KW-0328">Glycosyltransferase</keyword>
<dbReference type="EMBL" id="JAMTCJ010000003">
    <property type="protein sequence ID" value="MCP2177828.1"/>
    <property type="molecule type" value="Genomic_DNA"/>
</dbReference>
<protein>
    <submittedName>
        <fullName evidence="4">Glycosyltransferase involved in cell wall bisynthesis</fullName>
    </submittedName>
</protein>
<gene>
    <name evidence="4" type="ORF">LX13_003656</name>
</gene>
<dbReference type="InterPro" id="IPR050194">
    <property type="entry name" value="Glycosyltransferase_grp1"/>
</dbReference>
<evidence type="ECO:0000313" key="4">
    <source>
        <dbReference type="EMBL" id="MCP2177828.1"/>
    </source>
</evidence>
<dbReference type="InterPro" id="IPR028098">
    <property type="entry name" value="Glyco_trans_4-like_N"/>
</dbReference>